<organism evidence="2">
    <name type="scientific">Dulem virus 255</name>
    <dbReference type="NCBI Taxonomy" id="3145732"/>
    <lineage>
        <taxon>Viruses</taxon>
        <taxon>Monodnaviria</taxon>
        <taxon>Sangervirae</taxon>
        <taxon>Phixviricota</taxon>
        <taxon>Malgrandaviricetes</taxon>
        <taxon>Petitvirales</taxon>
        <taxon>Microviridae</taxon>
        <taxon>Microvirus</taxon>
    </lineage>
</organism>
<dbReference type="EMBL" id="PP511799">
    <property type="protein sequence ID" value="XCD07700.1"/>
    <property type="molecule type" value="Genomic_DNA"/>
</dbReference>
<protein>
    <submittedName>
        <fullName evidence="2">Uncharacterized protein</fullName>
    </submittedName>
</protein>
<name>A0AAU8B720_9VIRU</name>
<evidence type="ECO:0000313" key="1">
    <source>
        <dbReference type="EMBL" id="XCD07700.1"/>
    </source>
</evidence>
<dbReference type="EMBL" id="PP511855">
    <property type="protein sequence ID" value="XCD08094.1"/>
    <property type="molecule type" value="Genomic_DNA"/>
</dbReference>
<accession>A0AAU8B720</accession>
<proteinExistence type="predicted"/>
<sequence length="50" mass="6013">MKYELRIKVGRKVVFSRVGTLESCNSWIKTWEECPMTEEYTYVLRPVLQD</sequence>
<reference evidence="2" key="1">
    <citation type="submission" date="2024-03" db="EMBL/GenBank/DDBJ databases">
        <title>Diverse circular DNA viruses in blood, oral, and fecal samples of captive lemurs.</title>
        <authorList>
            <person name="Paietta E.N."/>
            <person name="Kraberger S."/>
            <person name="Lund M.C."/>
            <person name="Custer J.M."/>
            <person name="Vargas K.M."/>
            <person name="Ehmke E.E."/>
            <person name="Yoder A.D."/>
            <person name="Varsani A."/>
        </authorList>
    </citation>
    <scope>NUCLEOTIDE SEQUENCE</scope>
    <source>
        <strain evidence="1">Duke_28FS_37</strain>
        <strain evidence="2">Duke_29_19</strain>
    </source>
</reference>
<evidence type="ECO:0000313" key="2">
    <source>
        <dbReference type="EMBL" id="XCD08094.1"/>
    </source>
</evidence>